<name>A0A1M7LHD2_9FIRM</name>
<sequence>MELHERIRHLRKNELKLTQEKFGELLGVSRSVINNLERNVLAKPEQKEPLYKLICKEFNVNPDWLYNGNEPIFNQVTDDEFLAGFIGDMLKDEEMTPKKAFFKAFANLPDEFFIKLYEDFKQCETYIPSQKNSDAD</sequence>
<dbReference type="Proteomes" id="UP000184038">
    <property type="component" value="Unassembled WGS sequence"/>
</dbReference>
<keyword evidence="2" id="KW-0238">DNA-binding</keyword>
<protein>
    <submittedName>
        <fullName evidence="2">DNA-binding transcriptional regulator, XRE-family HTH domain</fullName>
    </submittedName>
</protein>
<organism evidence="2 3">
    <name type="scientific">Anaerosporobacter mobilis DSM 15930</name>
    <dbReference type="NCBI Taxonomy" id="1120996"/>
    <lineage>
        <taxon>Bacteria</taxon>
        <taxon>Bacillati</taxon>
        <taxon>Bacillota</taxon>
        <taxon>Clostridia</taxon>
        <taxon>Lachnospirales</taxon>
        <taxon>Lachnospiraceae</taxon>
        <taxon>Anaerosporobacter</taxon>
    </lineage>
</organism>
<accession>A0A1M7LHD2</accession>
<dbReference type="PROSITE" id="PS50943">
    <property type="entry name" value="HTH_CROC1"/>
    <property type="match status" value="1"/>
</dbReference>
<dbReference type="Gene3D" id="1.10.260.40">
    <property type="entry name" value="lambda repressor-like DNA-binding domains"/>
    <property type="match status" value="1"/>
</dbReference>
<dbReference type="AlphaFoldDB" id="A0A1M7LHD2"/>
<feature type="domain" description="HTH cro/C1-type" evidence="1">
    <location>
        <begin position="7"/>
        <end position="65"/>
    </location>
</feature>
<gene>
    <name evidence="2" type="ORF">SAMN02746066_03246</name>
</gene>
<reference evidence="2 3" key="1">
    <citation type="submission" date="2016-11" db="EMBL/GenBank/DDBJ databases">
        <authorList>
            <person name="Jaros S."/>
            <person name="Januszkiewicz K."/>
            <person name="Wedrychowicz H."/>
        </authorList>
    </citation>
    <scope>NUCLEOTIDE SEQUENCE [LARGE SCALE GENOMIC DNA]</scope>
    <source>
        <strain evidence="2 3">DSM 15930</strain>
    </source>
</reference>
<dbReference type="EMBL" id="FRCP01000016">
    <property type="protein sequence ID" value="SHM77056.1"/>
    <property type="molecule type" value="Genomic_DNA"/>
</dbReference>
<dbReference type="InterPro" id="IPR001387">
    <property type="entry name" value="Cro/C1-type_HTH"/>
</dbReference>
<dbReference type="RefSeq" id="WP_073289448.1">
    <property type="nucleotide sequence ID" value="NZ_FRCP01000016.1"/>
</dbReference>
<evidence type="ECO:0000259" key="1">
    <source>
        <dbReference type="PROSITE" id="PS50943"/>
    </source>
</evidence>
<dbReference type="OrthoDB" id="2735991at2"/>
<evidence type="ECO:0000313" key="2">
    <source>
        <dbReference type="EMBL" id="SHM77056.1"/>
    </source>
</evidence>
<dbReference type="Pfam" id="PF01381">
    <property type="entry name" value="HTH_3"/>
    <property type="match status" value="1"/>
</dbReference>
<keyword evidence="3" id="KW-1185">Reference proteome</keyword>
<dbReference type="SUPFAM" id="SSF47413">
    <property type="entry name" value="lambda repressor-like DNA-binding domains"/>
    <property type="match status" value="1"/>
</dbReference>
<dbReference type="GO" id="GO:0003677">
    <property type="term" value="F:DNA binding"/>
    <property type="evidence" value="ECO:0007669"/>
    <property type="project" value="UniProtKB-KW"/>
</dbReference>
<dbReference type="InterPro" id="IPR010982">
    <property type="entry name" value="Lambda_DNA-bd_dom_sf"/>
</dbReference>
<evidence type="ECO:0000313" key="3">
    <source>
        <dbReference type="Proteomes" id="UP000184038"/>
    </source>
</evidence>
<dbReference type="CDD" id="cd00093">
    <property type="entry name" value="HTH_XRE"/>
    <property type="match status" value="1"/>
</dbReference>
<dbReference type="SMART" id="SM00530">
    <property type="entry name" value="HTH_XRE"/>
    <property type="match status" value="1"/>
</dbReference>
<dbReference type="STRING" id="1120996.SAMN02746066_03246"/>
<proteinExistence type="predicted"/>